<evidence type="ECO:0000313" key="4">
    <source>
        <dbReference type="Proteomes" id="UP000547510"/>
    </source>
</evidence>
<feature type="region of interest" description="Disordered" evidence="1">
    <location>
        <begin position="105"/>
        <end position="131"/>
    </location>
</feature>
<dbReference type="InterPro" id="IPR024244">
    <property type="entry name" value="DUF2537"/>
</dbReference>
<keyword evidence="4" id="KW-1185">Reference proteome</keyword>
<dbReference type="RefSeq" id="WP_184691295.1">
    <property type="nucleotide sequence ID" value="NZ_JACHJN010000004.1"/>
</dbReference>
<dbReference type="Pfam" id="PF10801">
    <property type="entry name" value="DUF2537"/>
    <property type="match status" value="1"/>
</dbReference>
<comment type="caution">
    <text evidence="3">The sequence shown here is derived from an EMBL/GenBank/DDBJ whole genome shotgun (WGS) entry which is preliminary data.</text>
</comment>
<feature type="transmembrane region" description="Helical" evidence="2">
    <location>
        <begin position="193"/>
        <end position="213"/>
    </location>
</feature>
<keyword evidence="2" id="KW-0472">Membrane</keyword>
<name>A0A841CGS9_9PSEU</name>
<protein>
    <recommendedName>
        <fullName evidence="5">DUF2537 domain-containing protein</fullName>
    </recommendedName>
</protein>
<evidence type="ECO:0000256" key="2">
    <source>
        <dbReference type="SAM" id="Phobius"/>
    </source>
</evidence>
<keyword evidence="2" id="KW-1133">Transmembrane helix</keyword>
<dbReference type="AlphaFoldDB" id="A0A841CGS9"/>
<dbReference type="Proteomes" id="UP000547510">
    <property type="component" value="Unassembled WGS sequence"/>
</dbReference>
<keyword evidence="2" id="KW-0812">Transmembrane</keyword>
<dbReference type="EMBL" id="JACHJN010000004">
    <property type="protein sequence ID" value="MBB5956509.1"/>
    <property type="molecule type" value="Genomic_DNA"/>
</dbReference>
<proteinExistence type="predicted"/>
<accession>A0A841CGS9</accession>
<feature type="transmembrane region" description="Helical" evidence="2">
    <location>
        <begin position="164"/>
        <end position="186"/>
    </location>
</feature>
<gene>
    <name evidence="3" type="ORF">FHS29_003095</name>
</gene>
<evidence type="ECO:0000256" key="1">
    <source>
        <dbReference type="SAM" id="MobiDB-lite"/>
    </source>
</evidence>
<organism evidence="3 4">
    <name type="scientific">Saccharothrix tamanrassetensis</name>
    <dbReference type="NCBI Taxonomy" id="1051531"/>
    <lineage>
        <taxon>Bacteria</taxon>
        <taxon>Bacillati</taxon>
        <taxon>Actinomycetota</taxon>
        <taxon>Actinomycetes</taxon>
        <taxon>Pseudonocardiales</taxon>
        <taxon>Pseudonocardiaceae</taxon>
        <taxon>Saccharothrix</taxon>
    </lineage>
</organism>
<feature type="transmembrane region" description="Helical" evidence="2">
    <location>
        <begin position="138"/>
        <end position="158"/>
    </location>
</feature>
<reference evidence="3 4" key="1">
    <citation type="submission" date="2020-08" db="EMBL/GenBank/DDBJ databases">
        <title>Genomic Encyclopedia of Type Strains, Phase III (KMG-III): the genomes of soil and plant-associated and newly described type strains.</title>
        <authorList>
            <person name="Whitman W."/>
        </authorList>
    </citation>
    <scope>NUCLEOTIDE SEQUENCE [LARGE SCALE GENOMIC DNA]</scope>
    <source>
        <strain evidence="3 4">CECT 8640</strain>
    </source>
</reference>
<feature type="compositionally biased region" description="Acidic residues" evidence="1">
    <location>
        <begin position="105"/>
        <end position="125"/>
    </location>
</feature>
<evidence type="ECO:0000313" key="3">
    <source>
        <dbReference type="EMBL" id="MBB5956509.1"/>
    </source>
</evidence>
<evidence type="ECO:0008006" key="5">
    <source>
        <dbReference type="Google" id="ProtNLM"/>
    </source>
</evidence>
<sequence length="214" mass="22514">MELRVQGGRAVLAGRDDGAEREVDPHTLPLGAGLADALHEWAKVAEAVLRTDAPADGVAGALVTRRGRQLAGRVAADMRTPVAYTDPVSGEQVVVEVPADDAADDSADAEALAEAEAEVPADDTEQVPREETPWGTGLTVSVFTAAVVTFMVVTLSLGLGETSWWLALLANVLVVGGIAPSVWLARKVLVWRWVAYGVVAGVLLAWFTLILTLL</sequence>